<gene>
    <name evidence="1" type="ORF">NOF55_10425</name>
</gene>
<evidence type="ECO:0000313" key="2">
    <source>
        <dbReference type="Proteomes" id="UP001208771"/>
    </source>
</evidence>
<dbReference type="EMBL" id="JANFPI010000003">
    <property type="protein sequence ID" value="MCX8997524.1"/>
    <property type="molecule type" value="Genomic_DNA"/>
</dbReference>
<keyword evidence="2" id="KW-1185">Reference proteome</keyword>
<sequence length="69" mass="7614">MAPEWMKAMEAVRGPRGRAGLADPLEAAEWNGLQWIAGFLARLTRIHLTRSDAAQTAQTCLVDRRGLPI</sequence>
<proteinExistence type="predicted"/>
<organism evidence="1 2">
    <name type="scientific">Ectorhizobium quercum</name>
    <dbReference type="NCBI Taxonomy" id="2965071"/>
    <lineage>
        <taxon>Bacteria</taxon>
        <taxon>Pseudomonadati</taxon>
        <taxon>Pseudomonadota</taxon>
        <taxon>Alphaproteobacteria</taxon>
        <taxon>Hyphomicrobiales</taxon>
        <taxon>Rhizobiaceae</taxon>
        <taxon>Ectorhizobium</taxon>
    </lineage>
</organism>
<comment type="caution">
    <text evidence="1">The sequence shown here is derived from an EMBL/GenBank/DDBJ whole genome shotgun (WGS) entry which is preliminary data.</text>
</comment>
<dbReference type="RefSeq" id="WP_306411311.1">
    <property type="nucleotide sequence ID" value="NZ_JANFPI010000003.1"/>
</dbReference>
<dbReference type="AlphaFoldDB" id="A0AAE3SW09"/>
<accession>A0AAE3SW09</accession>
<evidence type="ECO:0000313" key="1">
    <source>
        <dbReference type="EMBL" id="MCX8997524.1"/>
    </source>
</evidence>
<dbReference type="Proteomes" id="UP001208771">
    <property type="component" value="Unassembled WGS sequence"/>
</dbReference>
<protein>
    <submittedName>
        <fullName evidence="1">Uncharacterized protein</fullName>
    </submittedName>
</protein>
<name>A0AAE3SW09_9HYPH</name>
<reference evidence="1" key="1">
    <citation type="submission" date="2022-07" db="EMBL/GenBank/DDBJ databases">
        <title>Ectorhizobium quercum gen.nov., sp. nov.</title>
        <authorList>
            <person name="Ma T."/>
            <person name="Li Y."/>
        </authorList>
    </citation>
    <scope>NUCLEOTIDE SEQUENCE</scope>
    <source>
        <strain evidence="1">BDR2-2</strain>
    </source>
</reference>